<protein>
    <submittedName>
        <fullName evidence="1">Uncharacterized protein</fullName>
    </submittedName>
</protein>
<reference evidence="1 2" key="1">
    <citation type="journal article" date="2014" name="PLoS Genet.">
        <title>The Genome of Spironucleus salmonicida Highlights a Fish Pathogen Adapted to Fluctuating Environments.</title>
        <authorList>
            <person name="Xu F."/>
            <person name="Jerlstrom-Hultqvist J."/>
            <person name="Einarsson E."/>
            <person name="Astvaldsson A."/>
            <person name="Svard S.G."/>
            <person name="Andersson J.O."/>
        </authorList>
    </citation>
    <scope>NUCLEOTIDE SEQUENCE</scope>
    <source>
        <strain evidence="2">ATCC 50377</strain>
    </source>
</reference>
<dbReference type="EMBL" id="AUWU02000003">
    <property type="protein sequence ID" value="KAH0574741.1"/>
    <property type="molecule type" value="Genomic_DNA"/>
</dbReference>
<keyword evidence="3" id="KW-1185">Reference proteome</keyword>
<organism evidence="1">
    <name type="scientific">Spironucleus salmonicida</name>
    <dbReference type="NCBI Taxonomy" id="348837"/>
    <lineage>
        <taxon>Eukaryota</taxon>
        <taxon>Metamonada</taxon>
        <taxon>Diplomonadida</taxon>
        <taxon>Hexamitidae</taxon>
        <taxon>Hexamitinae</taxon>
        <taxon>Spironucleus</taxon>
    </lineage>
</organism>
<dbReference type="AlphaFoldDB" id="V6LN54"/>
<dbReference type="Proteomes" id="UP000018208">
    <property type="component" value="Unassembled WGS sequence"/>
</dbReference>
<name>V6LN54_9EUKA</name>
<evidence type="ECO:0000313" key="3">
    <source>
        <dbReference type="Proteomes" id="UP000018208"/>
    </source>
</evidence>
<accession>V6LN54</accession>
<gene>
    <name evidence="1" type="ORF">SS50377_18457</name>
    <name evidence="2" type="ORF">SS50377_22356</name>
</gene>
<proteinExistence type="predicted"/>
<reference evidence="2" key="2">
    <citation type="submission" date="2020-12" db="EMBL/GenBank/DDBJ databases">
        <title>New Spironucleus salmonicida genome in near-complete chromosomes.</title>
        <authorList>
            <person name="Xu F."/>
            <person name="Kurt Z."/>
            <person name="Jimenez-Gonzalez A."/>
            <person name="Astvaldsson A."/>
            <person name="Andersson J.O."/>
            <person name="Svard S.G."/>
        </authorList>
    </citation>
    <scope>NUCLEOTIDE SEQUENCE</scope>
    <source>
        <strain evidence="2">ATCC 50377</strain>
    </source>
</reference>
<evidence type="ECO:0000313" key="1">
    <source>
        <dbReference type="EMBL" id="EST42149.1"/>
    </source>
</evidence>
<dbReference type="VEuPathDB" id="GiardiaDB:SS50377_22356"/>
<dbReference type="EMBL" id="KI546166">
    <property type="protein sequence ID" value="EST42149.1"/>
    <property type="molecule type" value="Genomic_DNA"/>
</dbReference>
<sequence>MDYQALVAELTKQSSPQVKRPEVVAIDLILKGQIIKFHVHNTDKPEFLADKVLSTYLLPISIRNALIEKFKIAINKLEPPKFQQSILNSTLQENDDIEYQELISDTSRLSPEVQAQPLFNQLIPSQAQKKSKTIIKKSYSVYDRLYQNQEYKNSQKFTQKLDNIRQTDPQIFQKLYQESFKVNIQKPVHFSPTLTKSQSENLLNRLTQQKKKLSPRYDNSNSHIKEHFGPEVAPKVSMNEISRSMTKHQTFEASNAYQTQIFIKKNQAEILENTTNLKIYDKLCKDLSIEEKIYYKERILSNIDIKKQQQKDPSIIVQPKNIVEKEVISRKNEHGRDEWSTVEKIYNFKPKINKNIISKSKISQIIQGQLEPKPQEPEIYSFKPEFHSKQLKQNEIKDKIISKLFV</sequence>
<evidence type="ECO:0000313" key="2">
    <source>
        <dbReference type="EMBL" id="KAH0574741.1"/>
    </source>
</evidence>